<dbReference type="PANTHER" id="PTHR43179">
    <property type="entry name" value="RHAMNOSYLTRANSFERASE WBBL"/>
    <property type="match status" value="1"/>
</dbReference>
<comment type="caution">
    <text evidence="3">The sequence shown here is derived from an EMBL/GenBank/DDBJ whole genome shotgun (WGS) entry which is preliminary data.</text>
</comment>
<sequence>MSKNKITRWIDRNNYKVCLQINRKYYRRKSKGSLPYFFIDILLYPYLIVRLLLVLLQIFRFNKNLLQSYSDQKLTTFSSKLSFQISVLFGLRYFVKEEYTPVYYQKNMPLDKLWFNIQNSPKVSIIIPVHNQLQYTLDCLRSLKLNLADNISVEIIVVNDASTDSTAEQIKKINGVRLINNSTNLGFLNSCRKAIESAKGEFICLLNNDTIILKNWLEELLNPIENDLSVGLVGSKLIRPFGLLQEAGGIVYKDGSCTNFGSYQDPNYHAYNYLREADYCTGASILFRKLDYDALNGLDTLYMPAYYEDTDFCFAVRHKLNKKVIYNPLSELVHFEGITSGKNAKKGNVKSYQVLNQIKFAEKWKIELSNYLAPKQAEASVYKYVKQQTLVIVDSYLPRYDKESGSHRVYELIKIFKSLDLHLIFIPDNGKAEQPYYDLLTRNGIEVILNYAGKLKFRNDIVAATKHATYIWACRPGLNKKYSFIRKHKPNVKWIYDTVDLHYIRLEREGKLLNSDKTLTRAKRYKALELSLAKKADITVCITDVEQQLLINEGISNTMVVPNIHALPLNTVQNKFDQRKDLLFVGSYDHTPNVDAAIWLCNDIMPLIWKQNPDIKIHLVGNNPKKEVLSLANDKIKVHGYVEQLEPFFNSCRVFVAPLRYGAGMKGKIGQSLAFGLPIVTTTIGAEGMNLADGEQVCIADDPQEFAVKTIALYENPHLWQKIRENAAASILNYSPSEVKIQLADLFNRLAHQ</sequence>
<keyword evidence="1" id="KW-1133">Transmembrane helix</keyword>
<dbReference type="Pfam" id="PF13692">
    <property type="entry name" value="Glyco_trans_1_4"/>
    <property type="match status" value="1"/>
</dbReference>
<keyword evidence="4" id="KW-1185">Reference proteome</keyword>
<evidence type="ECO:0000313" key="3">
    <source>
        <dbReference type="EMBL" id="TKC12898.1"/>
    </source>
</evidence>
<dbReference type="CDD" id="cd04186">
    <property type="entry name" value="GT_2_like_c"/>
    <property type="match status" value="1"/>
</dbReference>
<organism evidence="3 4">
    <name type="scientific">Pedobacter polaris</name>
    <dbReference type="NCBI Taxonomy" id="2571273"/>
    <lineage>
        <taxon>Bacteria</taxon>
        <taxon>Pseudomonadati</taxon>
        <taxon>Bacteroidota</taxon>
        <taxon>Sphingobacteriia</taxon>
        <taxon>Sphingobacteriales</taxon>
        <taxon>Sphingobacteriaceae</taxon>
        <taxon>Pedobacter</taxon>
    </lineage>
</organism>
<dbReference type="AlphaFoldDB" id="A0A4U1CZB5"/>
<dbReference type="InterPro" id="IPR001173">
    <property type="entry name" value="Glyco_trans_2-like"/>
</dbReference>
<dbReference type="InterPro" id="IPR029044">
    <property type="entry name" value="Nucleotide-diphossugar_trans"/>
</dbReference>
<keyword evidence="1" id="KW-0812">Transmembrane</keyword>
<evidence type="ECO:0000313" key="4">
    <source>
        <dbReference type="Proteomes" id="UP000309488"/>
    </source>
</evidence>
<gene>
    <name evidence="3" type="ORF">FA048_04575</name>
</gene>
<evidence type="ECO:0000259" key="2">
    <source>
        <dbReference type="Pfam" id="PF00535"/>
    </source>
</evidence>
<accession>A0A4U1CZB5</accession>
<dbReference type="EMBL" id="SWBR01000001">
    <property type="protein sequence ID" value="TKC12898.1"/>
    <property type="molecule type" value="Genomic_DNA"/>
</dbReference>
<feature type="transmembrane region" description="Helical" evidence="1">
    <location>
        <begin position="34"/>
        <end position="59"/>
    </location>
</feature>
<dbReference type="RefSeq" id="WP_136839021.1">
    <property type="nucleotide sequence ID" value="NZ_SWBR01000001.1"/>
</dbReference>
<name>A0A4U1CZB5_9SPHI</name>
<dbReference type="Gene3D" id="3.40.50.2000">
    <property type="entry name" value="Glycogen Phosphorylase B"/>
    <property type="match status" value="1"/>
</dbReference>
<dbReference type="Gene3D" id="3.90.550.10">
    <property type="entry name" value="Spore Coat Polysaccharide Biosynthesis Protein SpsA, Chain A"/>
    <property type="match status" value="1"/>
</dbReference>
<dbReference type="PANTHER" id="PTHR43179:SF7">
    <property type="entry name" value="RHAMNOSYLTRANSFERASE WBBL"/>
    <property type="match status" value="1"/>
</dbReference>
<dbReference type="OrthoDB" id="9807209at2"/>
<keyword evidence="3" id="KW-0808">Transferase</keyword>
<dbReference type="CDD" id="cd03801">
    <property type="entry name" value="GT4_PimA-like"/>
    <property type="match status" value="1"/>
</dbReference>
<dbReference type="Proteomes" id="UP000309488">
    <property type="component" value="Unassembled WGS sequence"/>
</dbReference>
<proteinExistence type="predicted"/>
<dbReference type="GO" id="GO:0016740">
    <property type="term" value="F:transferase activity"/>
    <property type="evidence" value="ECO:0007669"/>
    <property type="project" value="UniProtKB-KW"/>
</dbReference>
<evidence type="ECO:0000256" key="1">
    <source>
        <dbReference type="SAM" id="Phobius"/>
    </source>
</evidence>
<feature type="domain" description="Glycosyltransferase 2-like" evidence="2">
    <location>
        <begin position="124"/>
        <end position="235"/>
    </location>
</feature>
<protein>
    <submittedName>
        <fullName evidence="3">Glycosyltransferase</fullName>
    </submittedName>
</protein>
<dbReference type="Pfam" id="PF00535">
    <property type="entry name" value="Glycos_transf_2"/>
    <property type="match status" value="1"/>
</dbReference>
<keyword evidence="1" id="KW-0472">Membrane</keyword>
<reference evidence="3 4" key="1">
    <citation type="submission" date="2019-04" db="EMBL/GenBank/DDBJ databases">
        <title>Pedobacter sp. RP-3-22 sp. nov., isolated from Arctic soil.</title>
        <authorList>
            <person name="Dahal R.H."/>
            <person name="Kim D.-U."/>
        </authorList>
    </citation>
    <scope>NUCLEOTIDE SEQUENCE [LARGE SCALE GENOMIC DNA]</scope>
    <source>
        <strain evidence="3 4">RP-3-22</strain>
    </source>
</reference>
<dbReference type="SUPFAM" id="SSF53448">
    <property type="entry name" value="Nucleotide-diphospho-sugar transferases"/>
    <property type="match status" value="1"/>
</dbReference>
<dbReference type="SUPFAM" id="SSF53756">
    <property type="entry name" value="UDP-Glycosyltransferase/glycogen phosphorylase"/>
    <property type="match status" value="1"/>
</dbReference>